<evidence type="ECO:0000256" key="5">
    <source>
        <dbReference type="ARBA" id="ARBA00023242"/>
    </source>
</evidence>
<dbReference type="Gene3D" id="3.10.20.90">
    <property type="entry name" value="Phosphatidylinositol 3-kinase Catalytic Subunit, Chain A, domain 1"/>
    <property type="match status" value="1"/>
</dbReference>
<accession>A0A067QW91</accession>
<dbReference type="GO" id="GO:0000122">
    <property type="term" value="P:negative regulation of transcription by RNA polymerase II"/>
    <property type="evidence" value="ECO:0007669"/>
    <property type="project" value="TreeGrafter"/>
</dbReference>
<dbReference type="PROSITE" id="PS50089">
    <property type="entry name" value="ZF_RING_2"/>
    <property type="match status" value="1"/>
</dbReference>
<feature type="compositionally biased region" description="Low complexity" evidence="7">
    <location>
        <begin position="511"/>
        <end position="527"/>
    </location>
</feature>
<dbReference type="PANTHER" id="PTHR10825:SF29">
    <property type="entry name" value="POLYCOMB GROUP RING FINGER PROTEIN 1"/>
    <property type="match status" value="1"/>
</dbReference>
<dbReference type="GO" id="GO:1990841">
    <property type="term" value="F:promoter-specific chromatin binding"/>
    <property type="evidence" value="ECO:0007669"/>
    <property type="project" value="TreeGrafter"/>
</dbReference>
<feature type="compositionally biased region" description="Polar residues" evidence="7">
    <location>
        <begin position="432"/>
        <end position="450"/>
    </location>
</feature>
<feature type="compositionally biased region" description="Polar residues" evidence="7">
    <location>
        <begin position="283"/>
        <end position="294"/>
    </location>
</feature>
<dbReference type="InterPro" id="IPR013083">
    <property type="entry name" value="Znf_RING/FYVE/PHD"/>
</dbReference>
<feature type="compositionally biased region" description="Polar residues" evidence="7">
    <location>
        <begin position="1068"/>
        <end position="1094"/>
    </location>
</feature>
<evidence type="ECO:0000256" key="6">
    <source>
        <dbReference type="PROSITE-ProRule" id="PRU00175"/>
    </source>
</evidence>
<evidence type="ECO:0000256" key="3">
    <source>
        <dbReference type="ARBA" id="ARBA00022771"/>
    </source>
</evidence>
<gene>
    <name evidence="9" type="ORF">L798_01333</name>
</gene>
<feature type="compositionally biased region" description="Basic and acidic residues" evidence="7">
    <location>
        <begin position="873"/>
        <end position="882"/>
    </location>
</feature>
<feature type="region of interest" description="Disordered" evidence="7">
    <location>
        <begin position="873"/>
        <end position="941"/>
    </location>
</feature>
<feature type="compositionally biased region" description="Polar residues" evidence="7">
    <location>
        <begin position="906"/>
        <end position="919"/>
    </location>
</feature>
<dbReference type="OrthoDB" id="1305878at2759"/>
<feature type="compositionally biased region" description="Low complexity" evidence="7">
    <location>
        <begin position="930"/>
        <end position="941"/>
    </location>
</feature>
<feature type="compositionally biased region" description="Acidic residues" evidence="7">
    <location>
        <begin position="133"/>
        <end position="145"/>
    </location>
</feature>
<proteinExistence type="predicted"/>
<name>A0A067QW91_ZOONE</name>
<keyword evidence="10" id="KW-1185">Reference proteome</keyword>
<keyword evidence="2" id="KW-0479">Metal-binding</keyword>
<feature type="region of interest" description="Disordered" evidence="7">
    <location>
        <begin position="243"/>
        <end position="623"/>
    </location>
</feature>
<evidence type="ECO:0000313" key="9">
    <source>
        <dbReference type="EMBL" id="KDR08847.1"/>
    </source>
</evidence>
<keyword evidence="3 6" id="KW-0863">Zinc-finger</keyword>
<dbReference type="Pfam" id="PF13923">
    <property type="entry name" value="zf-C3HC4_2"/>
    <property type="match status" value="1"/>
</dbReference>
<dbReference type="FunFam" id="3.30.40.10:FF:000033">
    <property type="entry name" value="Polycomb group RING finger protein 3"/>
    <property type="match status" value="1"/>
</dbReference>
<dbReference type="SMART" id="SM00184">
    <property type="entry name" value="RING"/>
    <property type="match status" value="1"/>
</dbReference>
<dbReference type="PANTHER" id="PTHR10825">
    <property type="entry name" value="RING FINGER DOMAIN-CONTAINING, POLYCOMB GROUP COMPONENT"/>
    <property type="match status" value="1"/>
</dbReference>
<dbReference type="InterPro" id="IPR032443">
    <property type="entry name" value="RAWUL"/>
</dbReference>
<feature type="compositionally biased region" description="Basic and acidic residues" evidence="7">
    <location>
        <begin position="564"/>
        <end position="582"/>
    </location>
</feature>
<dbReference type="Pfam" id="PF16207">
    <property type="entry name" value="RAWUL"/>
    <property type="match status" value="1"/>
</dbReference>
<dbReference type="EMBL" id="KK853292">
    <property type="protein sequence ID" value="KDR08847.1"/>
    <property type="molecule type" value="Genomic_DNA"/>
</dbReference>
<feature type="compositionally biased region" description="Low complexity" evidence="7">
    <location>
        <begin position="269"/>
        <end position="282"/>
    </location>
</feature>
<keyword evidence="4" id="KW-0862">Zinc</keyword>
<dbReference type="InParanoid" id="A0A067QW91"/>
<evidence type="ECO:0000256" key="1">
    <source>
        <dbReference type="ARBA" id="ARBA00004123"/>
    </source>
</evidence>
<evidence type="ECO:0000256" key="2">
    <source>
        <dbReference type="ARBA" id="ARBA00022723"/>
    </source>
</evidence>
<feature type="compositionally biased region" description="Polar residues" evidence="7">
    <location>
        <begin position="968"/>
        <end position="985"/>
    </location>
</feature>
<dbReference type="eggNOG" id="KOG2660">
    <property type="taxonomic scope" value="Eukaryota"/>
</dbReference>
<feature type="region of interest" description="Disordered" evidence="7">
    <location>
        <begin position="968"/>
        <end position="988"/>
    </location>
</feature>
<dbReference type="Proteomes" id="UP000027135">
    <property type="component" value="Unassembled WGS sequence"/>
</dbReference>
<evidence type="ECO:0000256" key="4">
    <source>
        <dbReference type="ARBA" id="ARBA00022833"/>
    </source>
</evidence>
<dbReference type="GO" id="GO:0035102">
    <property type="term" value="C:PRC1 complex"/>
    <property type="evidence" value="ECO:0007669"/>
    <property type="project" value="TreeGrafter"/>
</dbReference>
<feature type="compositionally biased region" description="Basic and acidic residues" evidence="7">
    <location>
        <begin position="328"/>
        <end position="355"/>
    </location>
</feature>
<feature type="domain" description="RING-type" evidence="8">
    <location>
        <begin position="20"/>
        <end position="59"/>
    </location>
</feature>
<feature type="compositionally biased region" description="Acidic residues" evidence="7">
    <location>
        <begin position="377"/>
        <end position="386"/>
    </location>
</feature>
<protein>
    <submittedName>
        <fullName evidence="9">Polycomb complex protein BMI-1-B</fullName>
    </submittedName>
</protein>
<feature type="region of interest" description="Disordered" evidence="7">
    <location>
        <begin position="132"/>
        <end position="152"/>
    </location>
</feature>
<organism evidence="9 10">
    <name type="scientific">Zootermopsis nevadensis</name>
    <name type="common">Dampwood termite</name>
    <dbReference type="NCBI Taxonomy" id="136037"/>
    <lineage>
        <taxon>Eukaryota</taxon>
        <taxon>Metazoa</taxon>
        <taxon>Ecdysozoa</taxon>
        <taxon>Arthropoda</taxon>
        <taxon>Hexapoda</taxon>
        <taxon>Insecta</taxon>
        <taxon>Pterygota</taxon>
        <taxon>Neoptera</taxon>
        <taxon>Polyneoptera</taxon>
        <taxon>Dictyoptera</taxon>
        <taxon>Blattodea</taxon>
        <taxon>Blattoidea</taxon>
        <taxon>Termitoidae</taxon>
        <taxon>Termopsidae</taxon>
        <taxon>Zootermopsis</taxon>
    </lineage>
</organism>
<feature type="compositionally biased region" description="Basic residues" evidence="7">
    <location>
        <begin position="583"/>
        <end position="613"/>
    </location>
</feature>
<dbReference type="InterPro" id="IPR001841">
    <property type="entry name" value="Znf_RING"/>
</dbReference>
<dbReference type="InterPro" id="IPR017907">
    <property type="entry name" value="Znf_RING_CS"/>
</dbReference>
<dbReference type="CDD" id="cd17082">
    <property type="entry name" value="RAWUL_PCGF2_like"/>
    <property type="match status" value="1"/>
</dbReference>
<dbReference type="OMA" id="ACIFGWK"/>
<dbReference type="AlphaFoldDB" id="A0A067QW91"/>
<evidence type="ECO:0000313" key="10">
    <source>
        <dbReference type="Proteomes" id="UP000027135"/>
    </source>
</evidence>
<evidence type="ECO:0000256" key="7">
    <source>
        <dbReference type="SAM" id="MobiDB-lite"/>
    </source>
</evidence>
<feature type="compositionally biased region" description="Low complexity" evidence="7">
    <location>
        <begin position="243"/>
        <end position="254"/>
    </location>
</feature>
<feature type="compositionally biased region" description="Acidic residues" evidence="7">
    <location>
        <begin position="546"/>
        <end position="556"/>
    </location>
</feature>
<dbReference type="SUPFAM" id="SSF57850">
    <property type="entry name" value="RING/U-box"/>
    <property type="match status" value="1"/>
</dbReference>
<feature type="compositionally biased region" description="Acidic residues" evidence="7">
    <location>
        <begin position="478"/>
        <end position="493"/>
    </location>
</feature>
<keyword evidence="5" id="KW-0539">Nucleus</keyword>
<dbReference type="Gene3D" id="3.30.40.10">
    <property type="entry name" value="Zinc/RING finger domain, C3HC4 (zinc finger)"/>
    <property type="match status" value="1"/>
</dbReference>
<sequence>MEGTVGRKPRVRDLNAHLICFLCGGYYVDATTIVECLHSFCRSCIVRHLEASKFCPICDVQVHKAKPLHSIRSDGTLQTLAYKLVPGLFQSEMQRRREFNAGSGTTCDLQVDPSFFSPEDSISLSLEYYDSDKGDEEEGENETENEIEKHKQIPHRRYLQCPAAVSMNHLKKFIRMKYGLRSEHRVDIIYAGECLRDDFCLMDVAYTFSWKRIAPMRFSYRIFHPPVYVPMAVPPIRVSSRIQPELQQQPPQQDVPEEPDDHPNKQDQSVSPSHSASVSENSDTAPNNVETGNTVDVKEVSSESSAPSPEGTTSVEEGTLPQDDATEPETKKMKLDEDCGEHTDTNDTKPQKEENVEQEAIMEEKRQTRRRKRSSDSDQEHDDDDAGGGTAPSATSTAAAAATTTTSTTTTTSSSTSSSSTATASPTATATVSDVASNASPSSEETNANEEVTLANVLSHDDASSDETVMKESCTASEEVEEVSVMQEEEALVEESGCVEDNSAAEGVVDSAGTEEATVEEGVGSAARDGEDDDKDDDFTLRMSSTEDEEGGDEDITVATKAVTKQEEINEDKQVKEVEERKKLKAKKDGRKKSKHKSKHHHQENSTRKRKTHRSESTPTILQYQEDVMKLKVKLGSIKPMMSHRHHHHHHHSKHNRKNQLELSAPDTNIGLRSNGESSSSLSATTSAKERLLQMRAVRHKNINTTPATNSTPVKDDVNSRAKKTDVLMPPSSITVSKVSIADKRKFEAQNASNSSNIGEETKRPSLEIMLVNSPTTASASTPCMTVATTSVSASNTAETCATVRTPDHGSYKPLPTIPLVRIRKTSVTSIRPPSGLTITPKIPTTISLSANTTTTISKTPIPNTAVTVTETGDHAKEEAGREQSGPVDDEQAMRHDDIGALDLSGKSSRCKTASSPTVASGFPSPPSPVQKSSSGTVSSTHQSILSIAQSLVHRQLQQQHGLINVTASSGGKVSKSPGTDSLGTTVHPVVCGMSNLKTLSDTAVRIRNEMAAKGDKCVRSGGTVKPQLQQKPAALSVQMTSASVAASPTSVIGRSSVSVTYTSNSNPRSGLSQPPTRSPSGHQQYQALSNNSIPPLRIPIPPTALNKASGPLGASSRAGSMPRLHELYPSAQGTMGRGRGLMSGLQNRSGINNHTKPGPNQAVRHIPNPSALLFRQQQNSSAAQNRLSAVNKPLFNNQNSFNNSTVKASASTPIVQAAATPVSSSIRKMENMTRNIEKVAAGLTVRAVEAHSK</sequence>
<dbReference type="STRING" id="136037.A0A067QW91"/>
<reference evidence="9 10" key="1">
    <citation type="journal article" date="2014" name="Nat. Commun.">
        <title>Molecular traces of alternative social organization in a termite genome.</title>
        <authorList>
            <person name="Terrapon N."/>
            <person name="Li C."/>
            <person name="Robertson H.M."/>
            <person name="Ji L."/>
            <person name="Meng X."/>
            <person name="Booth W."/>
            <person name="Chen Z."/>
            <person name="Childers C.P."/>
            <person name="Glastad K.M."/>
            <person name="Gokhale K."/>
            <person name="Gowin J."/>
            <person name="Gronenberg W."/>
            <person name="Hermansen R.A."/>
            <person name="Hu H."/>
            <person name="Hunt B.G."/>
            <person name="Huylmans A.K."/>
            <person name="Khalil S.M."/>
            <person name="Mitchell R.D."/>
            <person name="Munoz-Torres M.C."/>
            <person name="Mustard J.A."/>
            <person name="Pan H."/>
            <person name="Reese J.T."/>
            <person name="Scharf M.E."/>
            <person name="Sun F."/>
            <person name="Vogel H."/>
            <person name="Xiao J."/>
            <person name="Yang W."/>
            <person name="Yang Z."/>
            <person name="Yang Z."/>
            <person name="Zhou J."/>
            <person name="Zhu J."/>
            <person name="Brent C.S."/>
            <person name="Elsik C.G."/>
            <person name="Goodisman M.A."/>
            <person name="Liberles D.A."/>
            <person name="Roe R.M."/>
            <person name="Vargo E.L."/>
            <person name="Vilcinskas A."/>
            <person name="Wang J."/>
            <person name="Bornberg-Bauer E."/>
            <person name="Korb J."/>
            <person name="Zhang G."/>
            <person name="Liebig J."/>
        </authorList>
    </citation>
    <scope>NUCLEOTIDE SEQUENCE [LARGE SCALE GENOMIC DNA]</scope>
    <source>
        <tissue evidence="9">Whole organism</tissue>
    </source>
</reference>
<dbReference type="GO" id="GO:0008270">
    <property type="term" value="F:zinc ion binding"/>
    <property type="evidence" value="ECO:0007669"/>
    <property type="project" value="UniProtKB-KW"/>
</dbReference>
<feature type="compositionally biased region" description="Low complexity" evidence="7">
    <location>
        <begin position="302"/>
        <end position="314"/>
    </location>
</feature>
<dbReference type="PROSITE" id="PS00518">
    <property type="entry name" value="ZF_RING_1"/>
    <property type="match status" value="1"/>
</dbReference>
<feature type="compositionally biased region" description="Low complexity" evidence="7">
    <location>
        <begin position="391"/>
        <end position="431"/>
    </location>
</feature>
<feature type="region of interest" description="Disordered" evidence="7">
    <location>
        <begin position="1060"/>
        <end position="1121"/>
    </location>
</feature>
<comment type="subcellular location">
    <subcellularLocation>
        <location evidence="1">Nucleus</location>
    </subcellularLocation>
</comment>
<evidence type="ECO:0000259" key="8">
    <source>
        <dbReference type="PROSITE" id="PS50089"/>
    </source>
</evidence>